<reference evidence="2" key="1">
    <citation type="submission" date="2023-03" db="EMBL/GenBank/DDBJ databases">
        <title>Massive genome expansion in bonnet fungi (Mycena s.s.) driven by repeated elements and novel gene families across ecological guilds.</title>
        <authorList>
            <consortium name="Lawrence Berkeley National Laboratory"/>
            <person name="Harder C.B."/>
            <person name="Miyauchi S."/>
            <person name="Viragh M."/>
            <person name="Kuo A."/>
            <person name="Thoen E."/>
            <person name="Andreopoulos B."/>
            <person name="Lu D."/>
            <person name="Skrede I."/>
            <person name="Drula E."/>
            <person name="Henrissat B."/>
            <person name="Morin E."/>
            <person name="Kohler A."/>
            <person name="Barry K."/>
            <person name="LaButti K."/>
            <person name="Morin E."/>
            <person name="Salamov A."/>
            <person name="Lipzen A."/>
            <person name="Mereny Z."/>
            <person name="Hegedus B."/>
            <person name="Baldrian P."/>
            <person name="Stursova M."/>
            <person name="Weitz H."/>
            <person name="Taylor A."/>
            <person name="Grigoriev I.V."/>
            <person name="Nagy L.G."/>
            <person name="Martin F."/>
            <person name="Kauserud H."/>
        </authorList>
    </citation>
    <scope>NUCLEOTIDE SEQUENCE</scope>
    <source>
        <strain evidence="2">CBHHK002</strain>
    </source>
</reference>
<keyword evidence="3" id="KW-1185">Reference proteome</keyword>
<dbReference type="AlphaFoldDB" id="A0AAD7EFA9"/>
<gene>
    <name evidence="2" type="ORF">DFH08DRAFT_926631</name>
</gene>
<dbReference type="EMBL" id="JARIHO010000054">
    <property type="protein sequence ID" value="KAJ7319263.1"/>
    <property type="molecule type" value="Genomic_DNA"/>
</dbReference>
<dbReference type="PANTHER" id="PTHR46177">
    <property type="entry name" value="INTEGRASE CATALYTIC DOMAIN-CONTAINING PROTEIN"/>
    <property type="match status" value="1"/>
</dbReference>
<dbReference type="Pfam" id="PF24764">
    <property type="entry name" value="rva_4"/>
    <property type="match status" value="1"/>
</dbReference>
<sequence length="378" mass="42491">MNTIMNVEKMAQGVQSTIGLNSNVATQAKLSTLKKLNPQFKVPTVKKPPPDHIATTLVAESSMNNVSSRNGPNTVRNQISLRDGTKIPRDTVHRIMAEIDPDGAETRFPGRKRQPKQRGHLTDTGVYYELHFDGHEKLNFKALRMGPVGIDIYGSRCHSSSQMVKFMAVPNAHCSSTVGHYYLDLVEKHGVFVHATVDGGSETGELYACHVVMRQQCMPELSLQEAPAFVALKSTDNIPIESSWHLFTNYVGLDLKEIILLGKSQSYFNPAFPLHIDLFNWLWPKIVQYSLDGFVDYWNNHKIRIQRNKALPSGVSPKFICDFPERFGLTHFGTPAPQDLVSDEFEVRASEIYDHIGAPKLAPTEGWTIFCQMLPHFE</sequence>
<feature type="domain" description="Integrase core" evidence="1">
    <location>
        <begin position="157"/>
        <end position="310"/>
    </location>
</feature>
<accession>A0AAD7EFA9</accession>
<dbReference type="Proteomes" id="UP001218218">
    <property type="component" value="Unassembled WGS sequence"/>
</dbReference>
<organism evidence="2 3">
    <name type="scientific">Mycena albidolilacea</name>
    <dbReference type="NCBI Taxonomy" id="1033008"/>
    <lineage>
        <taxon>Eukaryota</taxon>
        <taxon>Fungi</taxon>
        <taxon>Dikarya</taxon>
        <taxon>Basidiomycota</taxon>
        <taxon>Agaricomycotina</taxon>
        <taxon>Agaricomycetes</taxon>
        <taxon>Agaricomycetidae</taxon>
        <taxon>Agaricales</taxon>
        <taxon>Marasmiineae</taxon>
        <taxon>Mycenaceae</taxon>
        <taxon>Mycena</taxon>
    </lineage>
</organism>
<dbReference type="InterPro" id="IPR058913">
    <property type="entry name" value="Integrase_dom_put"/>
</dbReference>
<protein>
    <recommendedName>
        <fullName evidence="1">Integrase core domain-containing protein</fullName>
    </recommendedName>
</protein>
<proteinExistence type="predicted"/>
<comment type="caution">
    <text evidence="2">The sequence shown here is derived from an EMBL/GenBank/DDBJ whole genome shotgun (WGS) entry which is preliminary data.</text>
</comment>
<dbReference type="PANTHER" id="PTHR46177:SF1">
    <property type="entry name" value="INTEGRASE CATALYTIC DOMAIN-CONTAINING PROTEIN"/>
    <property type="match status" value="1"/>
</dbReference>
<evidence type="ECO:0000259" key="1">
    <source>
        <dbReference type="Pfam" id="PF24764"/>
    </source>
</evidence>
<evidence type="ECO:0000313" key="2">
    <source>
        <dbReference type="EMBL" id="KAJ7319263.1"/>
    </source>
</evidence>
<name>A0AAD7EFA9_9AGAR</name>
<evidence type="ECO:0000313" key="3">
    <source>
        <dbReference type="Proteomes" id="UP001218218"/>
    </source>
</evidence>